<proteinExistence type="predicted"/>
<feature type="region of interest" description="Disordered" evidence="1">
    <location>
        <begin position="172"/>
        <end position="255"/>
    </location>
</feature>
<accession>A0ABT8B0R4</accession>
<dbReference type="NCBIfam" id="TIGR03696">
    <property type="entry name" value="Rhs_assc_core"/>
    <property type="match status" value="1"/>
</dbReference>
<dbReference type="RefSeq" id="WP_290331349.1">
    <property type="nucleotide sequence ID" value="NZ_JAUFPU010000002.1"/>
</dbReference>
<dbReference type="Pfam" id="PF14436">
    <property type="entry name" value="EndoU_bacteria"/>
    <property type="match status" value="1"/>
</dbReference>
<dbReference type="Proteomes" id="UP001180081">
    <property type="component" value="Unassembled WGS sequence"/>
</dbReference>
<feature type="compositionally biased region" description="Low complexity" evidence="1">
    <location>
        <begin position="178"/>
        <end position="188"/>
    </location>
</feature>
<keyword evidence="4" id="KW-1185">Reference proteome</keyword>
<name>A0ABT8B0R4_9NEIS</name>
<gene>
    <name evidence="3" type="ORF">QWZ03_02825</name>
</gene>
<reference evidence="3" key="1">
    <citation type="journal article" date="2014" name="Int. J. Syst. Evol. Microbiol.">
        <title>Complete genome of a new Firmicutes species belonging to the dominant human colonic microbiota ('Ruminococcus bicirculans') reveals two chromosomes and a selective capacity to utilize plant glucans.</title>
        <authorList>
            <consortium name="NISC Comparative Sequencing Program"/>
            <person name="Wegmann U."/>
            <person name="Louis P."/>
            <person name="Goesmann A."/>
            <person name="Henrissat B."/>
            <person name="Duncan S.H."/>
            <person name="Flint H.J."/>
        </authorList>
    </citation>
    <scope>NUCLEOTIDE SEQUENCE</scope>
    <source>
        <strain evidence="3">CECT 7703</strain>
    </source>
</reference>
<evidence type="ECO:0000313" key="4">
    <source>
        <dbReference type="Proteomes" id="UP001180081"/>
    </source>
</evidence>
<feature type="compositionally biased region" description="Basic and acidic residues" evidence="1">
    <location>
        <begin position="199"/>
        <end position="209"/>
    </location>
</feature>
<dbReference type="InterPro" id="IPR029501">
    <property type="entry name" value="EndoU_bac"/>
</dbReference>
<sequence length="295" mass="31264">GDGKVIDRGFTGHEMLDELDLVHMNGRIYDPLVARFLSADPLIQDPEHSQSYNRYTYVWNNPTNMTDPTGFEAGAVQLPITATIVYYGNSVAAMGARARPIASKAAGNLLNVARSAVGRLFISNQVGALILVTSLQPAAFSDCPPGDMCAFDPETGETTPQGWHKLKLAMANKADENSSSGTSGTSSGDKPSLLDPEAEEHVLHGDAEGGGHLSGTGKPGKSEFPPTWSGEKITGEISDVATDPNSVAKPGRDDTTVIQGTRDAVKIQVIVDNKTGRIITGYPMKGPGVYQNPKK</sequence>
<protein>
    <submittedName>
        <fullName evidence="3">RHS repeat-associated core domain-containing protein</fullName>
    </submittedName>
</protein>
<evidence type="ECO:0000313" key="3">
    <source>
        <dbReference type="EMBL" id="MDN3575703.1"/>
    </source>
</evidence>
<feature type="non-terminal residue" evidence="3">
    <location>
        <position position="1"/>
    </location>
</feature>
<dbReference type="EMBL" id="JAUFPU010000002">
    <property type="protein sequence ID" value="MDN3575703.1"/>
    <property type="molecule type" value="Genomic_DNA"/>
</dbReference>
<feature type="domain" description="Bacterial EndoU nuclease" evidence="2">
    <location>
        <begin position="217"/>
        <end position="284"/>
    </location>
</feature>
<evidence type="ECO:0000256" key="1">
    <source>
        <dbReference type="SAM" id="MobiDB-lite"/>
    </source>
</evidence>
<organism evidence="3 4">
    <name type="scientific">Chitinimonas viridis</name>
    <dbReference type="NCBI Taxonomy" id="664880"/>
    <lineage>
        <taxon>Bacteria</taxon>
        <taxon>Pseudomonadati</taxon>
        <taxon>Pseudomonadota</taxon>
        <taxon>Betaproteobacteria</taxon>
        <taxon>Neisseriales</taxon>
        <taxon>Chitinibacteraceae</taxon>
        <taxon>Chitinimonas</taxon>
    </lineage>
</organism>
<dbReference type="InterPro" id="IPR022385">
    <property type="entry name" value="Rhs_assc_core"/>
</dbReference>
<evidence type="ECO:0000259" key="2">
    <source>
        <dbReference type="Pfam" id="PF14436"/>
    </source>
</evidence>
<comment type="caution">
    <text evidence="3">The sequence shown here is derived from an EMBL/GenBank/DDBJ whole genome shotgun (WGS) entry which is preliminary data.</text>
</comment>
<dbReference type="Gene3D" id="2.180.10.10">
    <property type="entry name" value="RHS repeat-associated core"/>
    <property type="match status" value="1"/>
</dbReference>
<reference evidence="3" key="2">
    <citation type="submission" date="2023-06" db="EMBL/GenBank/DDBJ databases">
        <authorList>
            <person name="Lucena T."/>
            <person name="Sun Q."/>
        </authorList>
    </citation>
    <scope>NUCLEOTIDE SEQUENCE</scope>
    <source>
        <strain evidence="3">CECT 7703</strain>
    </source>
</reference>